<reference evidence="3 4" key="1">
    <citation type="submission" date="2020-08" db="EMBL/GenBank/DDBJ databases">
        <title>Genome sequencing of Purple Non-Sulfur Bacteria from various extreme environments.</title>
        <authorList>
            <person name="Mayer M."/>
        </authorList>
    </citation>
    <scope>NUCLEOTIDE SEQUENCE [LARGE SCALE GENOMIC DNA]</scope>
    <source>
        <strain evidence="3 4">JA135</strain>
    </source>
</reference>
<dbReference type="InterPro" id="IPR029501">
    <property type="entry name" value="EndoU_bac"/>
</dbReference>
<keyword evidence="4" id="KW-1185">Reference proteome</keyword>
<dbReference type="GO" id="GO:0004519">
    <property type="term" value="F:endonuclease activity"/>
    <property type="evidence" value="ECO:0007669"/>
    <property type="project" value="InterPro"/>
</dbReference>
<feature type="chain" id="PRO_5030778537" description="Bacterial EndoU nuclease domain-containing protein" evidence="1">
    <location>
        <begin position="34"/>
        <end position="186"/>
    </location>
</feature>
<dbReference type="Proteomes" id="UP000555728">
    <property type="component" value="Unassembled WGS sequence"/>
</dbReference>
<evidence type="ECO:0000259" key="2">
    <source>
        <dbReference type="Pfam" id="PF14436"/>
    </source>
</evidence>
<dbReference type="RefSeq" id="WP_184431028.1">
    <property type="nucleotide sequence ID" value="NZ_JACIGI010000002.1"/>
</dbReference>
<evidence type="ECO:0000313" key="4">
    <source>
        <dbReference type="Proteomes" id="UP000555728"/>
    </source>
</evidence>
<feature type="signal peptide" evidence="1">
    <location>
        <begin position="1"/>
        <end position="33"/>
    </location>
</feature>
<feature type="domain" description="Bacterial EndoU nuclease" evidence="2">
    <location>
        <begin position="53"/>
        <end position="185"/>
    </location>
</feature>
<name>A0A7W6RWN7_9PROT</name>
<dbReference type="AlphaFoldDB" id="A0A7W6RWN7"/>
<accession>A0A7W6RWN7</accession>
<dbReference type="EMBL" id="JACIGI010000002">
    <property type="protein sequence ID" value="MBB4284542.1"/>
    <property type="molecule type" value="Genomic_DNA"/>
</dbReference>
<sequence length="186" mass="18985">MTIHASLARRGLGAVVAGATLLALAVAAAPASAQVACNPLPGPQGANPSVDAAHIFCGEINAGGHAVGFHSRPGGQNPVTVNHTNNTQATGTPGVYNIRQFNIFPPGQPQNARVKAVSTMFPDHCSQANVLAAIRNAQANPAGAQPQGGFRGPSGNSCQDTNGNDFTIQGFYAPNNPNLIRTAYPN</sequence>
<protein>
    <recommendedName>
        <fullName evidence="2">Bacterial EndoU nuclease domain-containing protein</fullName>
    </recommendedName>
</protein>
<dbReference type="Pfam" id="PF14436">
    <property type="entry name" value="EndoU_bacteria"/>
    <property type="match status" value="1"/>
</dbReference>
<organism evidence="3 4">
    <name type="scientific">Roseospira goensis</name>
    <dbReference type="NCBI Taxonomy" id="391922"/>
    <lineage>
        <taxon>Bacteria</taxon>
        <taxon>Pseudomonadati</taxon>
        <taxon>Pseudomonadota</taxon>
        <taxon>Alphaproteobacteria</taxon>
        <taxon>Rhodospirillales</taxon>
        <taxon>Rhodospirillaceae</taxon>
        <taxon>Roseospira</taxon>
    </lineage>
</organism>
<proteinExistence type="predicted"/>
<evidence type="ECO:0000313" key="3">
    <source>
        <dbReference type="EMBL" id="MBB4284542.1"/>
    </source>
</evidence>
<keyword evidence="1" id="KW-0732">Signal</keyword>
<gene>
    <name evidence="3" type="ORF">GGD88_000249</name>
</gene>
<evidence type="ECO:0000256" key="1">
    <source>
        <dbReference type="SAM" id="SignalP"/>
    </source>
</evidence>
<comment type="caution">
    <text evidence="3">The sequence shown here is derived from an EMBL/GenBank/DDBJ whole genome shotgun (WGS) entry which is preliminary data.</text>
</comment>